<dbReference type="GO" id="GO:0008745">
    <property type="term" value="F:N-acetylmuramoyl-L-alanine amidase activity"/>
    <property type="evidence" value="ECO:0007669"/>
    <property type="project" value="UniProtKB-EC"/>
</dbReference>
<evidence type="ECO:0000313" key="4">
    <source>
        <dbReference type="Proteomes" id="UP001549104"/>
    </source>
</evidence>
<feature type="domain" description="MurNAc-LAA" evidence="2">
    <location>
        <begin position="118"/>
        <end position="230"/>
    </location>
</feature>
<keyword evidence="4" id="KW-1185">Reference proteome</keyword>
<name>A0ABV2KBB9_SPOPS</name>
<dbReference type="PANTHER" id="PTHR30404">
    <property type="entry name" value="N-ACETYLMURAMOYL-L-ALANINE AMIDASE"/>
    <property type="match status" value="1"/>
</dbReference>
<proteinExistence type="predicted"/>
<dbReference type="InterPro" id="IPR002508">
    <property type="entry name" value="MurNAc-LAA_cat"/>
</dbReference>
<gene>
    <name evidence="3" type="ORF">ABIC55_002466</name>
</gene>
<dbReference type="InterPro" id="IPR050695">
    <property type="entry name" value="N-acetylmuramoyl_amidase_3"/>
</dbReference>
<dbReference type="Pfam" id="PF01520">
    <property type="entry name" value="Amidase_3"/>
    <property type="match status" value="1"/>
</dbReference>
<evidence type="ECO:0000313" key="3">
    <source>
        <dbReference type="EMBL" id="MET3657379.1"/>
    </source>
</evidence>
<dbReference type="SUPFAM" id="SSF53187">
    <property type="entry name" value="Zn-dependent exopeptidases"/>
    <property type="match status" value="1"/>
</dbReference>
<dbReference type="RefSeq" id="WP_067204853.1">
    <property type="nucleotide sequence ID" value="NZ_CP014616.1"/>
</dbReference>
<reference evidence="3 4" key="1">
    <citation type="submission" date="2024-06" db="EMBL/GenBank/DDBJ databases">
        <title>Sorghum-associated microbial communities from plants grown in Nebraska, USA.</title>
        <authorList>
            <person name="Schachtman D."/>
        </authorList>
    </citation>
    <scope>NUCLEOTIDE SEQUENCE [LARGE SCALE GENOMIC DNA]</scope>
    <source>
        <strain evidence="3 4">1288</strain>
    </source>
</reference>
<dbReference type="Proteomes" id="UP001549104">
    <property type="component" value="Unassembled WGS sequence"/>
</dbReference>
<evidence type="ECO:0000256" key="1">
    <source>
        <dbReference type="ARBA" id="ARBA00022801"/>
    </source>
</evidence>
<dbReference type="EC" id="3.5.1.28" evidence="3"/>
<dbReference type="Gene3D" id="3.40.630.40">
    <property type="entry name" value="Zn-dependent exopeptidases"/>
    <property type="match status" value="1"/>
</dbReference>
<organism evidence="3 4">
    <name type="scientific">Sporosarcina psychrophila</name>
    <name type="common">Bacillus psychrophilus</name>
    <dbReference type="NCBI Taxonomy" id="1476"/>
    <lineage>
        <taxon>Bacteria</taxon>
        <taxon>Bacillati</taxon>
        <taxon>Bacillota</taxon>
        <taxon>Bacilli</taxon>
        <taxon>Bacillales</taxon>
        <taxon>Caryophanaceae</taxon>
        <taxon>Sporosarcina</taxon>
    </lineage>
</organism>
<dbReference type="SMART" id="SM00646">
    <property type="entry name" value="Ami_3"/>
    <property type="match status" value="1"/>
</dbReference>
<dbReference type="PANTHER" id="PTHR30404:SF0">
    <property type="entry name" value="N-ACETYLMURAMOYL-L-ALANINE AMIDASE AMIC"/>
    <property type="match status" value="1"/>
</dbReference>
<dbReference type="CDD" id="cd02696">
    <property type="entry name" value="MurNAc-LAA"/>
    <property type="match status" value="1"/>
</dbReference>
<protein>
    <submittedName>
        <fullName evidence="3">N-acetylmuramoyl-L-alanine amidase</fullName>
        <ecNumber evidence="3">3.5.1.28</ecNumber>
    </submittedName>
</protein>
<sequence length="238" mass="26222">MKRWFVICLLFVCSLGIVMYGVKASSDRNFFMPAELGGVKILIDPGHGGMDGGASSGDVVERDITLSISHELKKRLEKKGATVIMTRTQDGDALAEHAPAEKFGTTRERKMADLKLRESIAISEKPDMFISVHVNAIPEERWRGSQVFYHPGGDPNGEFLAKAIQESFQTNLKNTERVAMAIKGVYLLKKVPTPAVLVETGFLSNNEERALLIDPAYQGKVADAIMEGIVEFHTADEK</sequence>
<evidence type="ECO:0000259" key="2">
    <source>
        <dbReference type="SMART" id="SM00646"/>
    </source>
</evidence>
<comment type="caution">
    <text evidence="3">The sequence shown here is derived from an EMBL/GenBank/DDBJ whole genome shotgun (WGS) entry which is preliminary data.</text>
</comment>
<keyword evidence="1 3" id="KW-0378">Hydrolase</keyword>
<accession>A0ABV2KBB9</accession>
<dbReference type="EMBL" id="JBEPME010000003">
    <property type="protein sequence ID" value="MET3657379.1"/>
    <property type="molecule type" value="Genomic_DNA"/>
</dbReference>